<evidence type="ECO:0000313" key="4">
    <source>
        <dbReference type="Proteomes" id="UP000317650"/>
    </source>
</evidence>
<dbReference type="EMBL" id="PYDT01000005">
    <property type="protein sequence ID" value="THU60187.1"/>
    <property type="molecule type" value="Genomic_DNA"/>
</dbReference>
<accession>A0A4S8JE80</accession>
<dbReference type="InterPro" id="IPR057207">
    <property type="entry name" value="FBXL15_LRR"/>
</dbReference>
<dbReference type="STRING" id="52838.A0A4S8JE80"/>
<dbReference type="Pfam" id="PF12937">
    <property type="entry name" value="F-box-like"/>
    <property type="match status" value="1"/>
</dbReference>
<dbReference type="SUPFAM" id="SSF52047">
    <property type="entry name" value="RNI-like"/>
    <property type="match status" value="1"/>
</dbReference>
<dbReference type="SUPFAM" id="SSF81383">
    <property type="entry name" value="F-box domain"/>
    <property type="match status" value="1"/>
</dbReference>
<dbReference type="AlphaFoldDB" id="A0A4S8JE80"/>
<dbReference type="PANTHER" id="PTHR13318:SF178">
    <property type="entry name" value="OS02G0200900 PROTEIN"/>
    <property type="match status" value="1"/>
</dbReference>
<dbReference type="InterPro" id="IPR006553">
    <property type="entry name" value="Leu-rich_rpt_Cys-con_subtyp"/>
</dbReference>
<dbReference type="PANTHER" id="PTHR13318">
    <property type="entry name" value="PARTNER OF PAIRED, ISOFORM B-RELATED"/>
    <property type="match status" value="1"/>
</dbReference>
<dbReference type="Gene3D" id="3.80.10.10">
    <property type="entry name" value="Ribonuclease Inhibitor"/>
    <property type="match status" value="3"/>
</dbReference>
<name>A0A4S8JE80_MUSBA</name>
<evidence type="ECO:0000259" key="1">
    <source>
        <dbReference type="Pfam" id="PF12937"/>
    </source>
</evidence>
<keyword evidence="4" id="KW-1185">Reference proteome</keyword>
<feature type="domain" description="F-box/LRR-repeat protein 15-like leucin rich repeat" evidence="2">
    <location>
        <begin position="409"/>
        <end position="569"/>
    </location>
</feature>
<feature type="domain" description="F-box" evidence="1">
    <location>
        <begin position="30"/>
        <end position="63"/>
    </location>
</feature>
<dbReference type="Proteomes" id="UP000317650">
    <property type="component" value="Chromosome 7"/>
</dbReference>
<feature type="domain" description="F-box/LRR-repeat protein 15-like leucin rich repeat" evidence="2">
    <location>
        <begin position="106"/>
        <end position="353"/>
    </location>
</feature>
<comment type="caution">
    <text evidence="3">The sequence shown here is derived from an EMBL/GenBank/DDBJ whole genome shotgun (WGS) entry which is preliminary data.</text>
</comment>
<dbReference type="GO" id="GO:0019005">
    <property type="term" value="C:SCF ubiquitin ligase complex"/>
    <property type="evidence" value="ECO:0007669"/>
    <property type="project" value="TreeGrafter"/>
</dbReference>
<dbReference type="InterPro" id="IPR032675">
    <property type="entry name" value="LRR_dom_sf"/>
</dbReference>
<protein>
    <submittedName>
        <fullName evidence="3">Uncharacterized protein</fullName>
    </submittedName>
</protein>
<organism evidence="3 4">
    <name type="scientific">Musa balbisiana</name>
    <name type="common">Banana</name>
    <dbReference type="NCBI Taxonomy" id="52838"/>
    <lineage>
        <taxon>Eukaryota</taxon>
        <taxon>Viridiplantae</taxon>
        <taxon>Streptophyta</taxon>
        <taxon>Embryophyta</taxon>
        <taxon>Tracheophyta</taxon>
        <taxon>Spermatophyta</taxon>
        <taxon>Magnoliopsida</taxon>
        <taxon>Liliopsida</taxon>
        <taxon>Zingiberales</taxon>
        <taxon>Musaceae</taxon>
        <taxon>Musa</taxon>
    </lineage>
</organism>
<reference evidence="3 4" key="1">
    <citation type="journal article" date="2019" name="Nat. Plants">
        <title>Genome sequencing of Musa balbisiana reveals subgenome evolution and function divergence in polyploid bananas.</title>
        <authorList>
            <person name="Yao X."/>
        </authorList>
    </citation>
    <scope>NUCLEOTIDE SEQUENCE [LARGE SCALE GENOMIC DNA]</scope>
    <source>
        <strain evidence="4">cv. DH-PKW</strain>
        <tissue evidence="3">Leaves</tissue>
    </source>
</reference>
<evidence type="ECO:0000259" key="2">
    <source>
        <dbReference type="Pfam" id="PF25372"/>
    </source>
</evidence>
<proteinExistence type="predicted"/>
<dbReference type="CDD" id="cd09917">
    <property type="entry name" value="F-box_SF"/>
    <property type="match status" value="1"/>
</dbReference>
<sequence>MEGLRFPVKKARVSSQMDDKRVQVGGQDLIDDLPDELLVHIFSFIPAIRDRCCCGAVSKKWSLLQASMSRSDYISRGFLLPRPSQEISRSFRGSEANDTRLVAMAIGIDARGVLTNLSVIGTLPDSSPPPPSGHRSISDVGLSIVAGACKSLKSLYLFKCPKITGWGIGSVGHCIGLERLELVDAMSVTDDGLVILAIRCLNLSSLSLVSCPNVGNHSLLAFAKYSRKLKSVTLARCPLITDSGIVSLVANRSSLETVKIASMKLSDIVLQAIACYSRKIQILLLDNVWGVSDMGYCWIGLAKELKCLLLKACVGLSDRCLARVSSASFAGIRKLAINNCSLLSDWGLFELTSSAGELENVLLHSCKSFTYRGLMVAIGNCSQSLKTLALIKCDFFLDEQRDETNSFPLAQHCPLLETVKVDQCRGIGDDFILWIGASCKQVIDVSFTRMDSITDRGIGCFLSQLKGSNKMARVDLTGCTRVGNWSVWAITRECKASLKRLVLRGCCRVNDRGAAVIARRCAKLVELDLGGCDISDEGVKKLARDEPIDLEVISLAGCTRITDRSLLVLKKYMGPGLDRVNVAGCTGVSKAVINWLKLYIDAVDY</sequence>
<dbReference type="InterPro" id="IPR036047">
    <property type="entry name" value="F-box-like_dom_sf"/>
</dbReference>
<gene>
    <name evidence="3" type="ORF">C4D60_Mb07t10010</name>
</gene>
<dbReference type="GO" id="GO:0031146">
    <property type="term" value="P:SCF-dependent proteasomal ubiquitin-dependent protein catabolic process"/>
    <property type="evidence" value="ECO:0007669"/>
    <property type="project" value="TreeGrafter"/>
</dbReference>
<dbReference type="InterPro" id="IPR001810">
    <property type="entry name" value="F-box_dom"/>
</dbReference>
<dbReference type="Pfam" id="PF25372">
    <property type="entry name" value="DUF7885"/>
    <property type="match status" value="2"/>
</dbReference>
<evidence type="ECO:0000313" key="3">
    <source>
        <dbReference type="EMBL" id="THU60187.1"/>
    </source>
</evidence>
<dbReference type="SMART" id="SM00367">
    <property type="entry name" value="LRR_CC"/>
    <property type="match status" value="9"/>
</dbReference>
<dbReference type="Gene3D" id="1.20.1280.50">
    <property type="match status" value="1"/>
</dbReference>